<proteinExistence type="predicted"/>
<sequence length="356" mass="39127">MVFQLRAENDMNMIVHPGSSSELRRQSWRARLLGSPFVADVLAAADRQLVHAPRTAALIANWQGDAAAAALGLRLNSAVHALARRGIPPVLKALFDHRHNDFDGALATTFETEDRFIANWMRSPTQTNEVGRAAALAAALLVARGATGLPAEVLELGASCGLNLNLGRYGYDLGGRIAGNQDSAVHIAPRWNGSAPPAEPLEIVEARGVDLNPLDPRDLATRERLLAYVWADQPRRTKRLEQALEIAQLAVPDVEGADAQIWLEERFAEPQAAGTCRVVVHSMVLQYLGHDQREALGTMFQEAGHRACSKRPLARISFEWNQARTEVHLKLTTWPGQTTRLLAVCDPYGDWIDWRG</sequence>
<reference evidence="2" key="1">
    <citation type="journal article" date="2019" name="Int. J. Syst. Evol. Microbiol.">
        <title>The Global Catalogue of Microorganisms (GCM) 10K type strain sequencing project: providing services to taxonomists for standard genome sequencing and annotation.</title>
        <authorList>
            <consortium name="The Broad Institute Genomics Platform"/>
            <consortium name="The Broad Institute Genome Sequencing Center for Infectious Disease"/>
            <person name="Wu L."/>
            <person name="Ma J."/>
        </authorList>
    </citation>
    <scope>NUCLEOTIDE SEQUENCE [LARGE SCALE GENOMIC DNA]</scope>
    <source>
        <strain evidence="2">CGMCC 1.12851</strain>
    </source>
</reference>
<evidence type="ECO:0000313" key="2">
    <source>
        <dbReference type="Proteomes" id="UP000614261"/>
    </source>
</evidence>
<dbReference type="Proteomes" id="UP000614261">
    <property type="component" value="Unassembled WGS sequence"/>
</dbReference>
<dbReference type="Pfam" id="PF10094">
    <property type="entry name" value="DUF2332"/>
    <property type="match status" value="1"/>
</dbReference>
<keyword evidence="2" id="KW-1185">Reference proteome</keyword>
<evidence type="ECO:0008006" key="3">
    <source>
        <dbReference type="Google" id="ProtNLM"/>
    </source>
</evidence>
<accession>A0ABQ1JPJ2</accession>
<dbReference type="InterPro" id="IPR011200">
    <property type="entry name" value="UCP012608"/>
</dbReference>
<dbReference type="EMBL" id="BMGD01000006">
    <property type="protein sequence ID" value="GGB74040.1"/>
    <property type="molecule type" value="Genomic_DNA"/>
</dbReference>
<dbReference type="PIRSF" id="PIRSF012608">
    <property type="entry name" value="UCP012608"/>
    <property type="match status" value="1"/>
</dbReference>
<comment type="caution">
    <text evidence="1">The sequence shown here is derived from an EMBL/GenBank/DDBJ whole genome shotgun (WGS) entry which is preliminary data.</text>
</comment>
<name>A0ABQ1JPJ2_9SPHN</name>
<organism evidence="1 2">
    <name type="scientific">Blastomonas aquatica</name>
    <dbReference type="NCBI Taxonomy" id="1510276"/>
    <lineage>
        <taxon>Bacteria</taxon>
        <taxon>Pseudomonadati</taxon>
        <taxon>Pseudomonadota</taxon>
        <taxon>Alphaproteobacteria</taxon>
        <taxon>Sphingomonadales</taxon>
        <taxon>Sphingomonadaceae</taxon>
        <taxon>Blastomonas</taxon>
    </lineage>
</organism>
<gene>
    <name evidence="1" type="ORF">GCM10010833_31600</name>
</gene>
<protein>
    <recommendedName>
        <fullName evidence="3">DUF2332 domain-containing protein</fullName>
    </recommendedName>
</protein>
<evidence type="ECO:0000313" key="1">
    <source>
        <dbReference type="EMBL" id="GGB74040.1"/>
    </source>
</evidence>